<dbReference type="PROSITE" id="PS00138">
    <property type="entry name" value="SUBTILASE_SER"/>
    <property type="match status" value="1"/>
</dbReference>
<gene>
    <name evidence="9" type="ORF">TWF730_010382</name>
</gene>
<protein>
    <recommendedName>
        <fullName evidence="8">Peptidase S8/S53 domain-containing protein</fullName>
    </recommendedName>
</protein>
<sequence>MKKLVLLSTTILITTLQSFILAAPTSTKPKHKWHRPGAKPEVSYSTHATDDSYHDYIAILSDKEVRPWSEIFDEIGFSTKGSKKMTHSMGVNSGGKPSYNMTSYGVNGIRTFGKNLRAFTINMKESEARALDGNPSIISLERTQMREWAVVAGSAKIMSSSPPVSQGVRNFDSKVSKRQDSMMWIQQGNAPWNLQRLSCAHKIDIKGRQATDLSYNYRFNQAAGKGVDVYVVDSGINVDHVEFQGRARMMFSYFGKVDDDVGHGTHCAGTIAALHYGVAKNVNIWGIKVGDSRGVNGEAIVAGIDAAITRHNQRKLQPGFMGSVISMSIGTAPPQQSDFMILRKAIEAGIHVSVAAMNSATDACNFSPGAFSQQIPIINVGAADINDTRAPFSNFGKCVDVYAPGVSIVSTFNNNATGIASLDGTSMACPAVTGIIADELIKNPKLRLDPAAMKKHILGRALKGAIKPDNVITGTELLINNGFPGDPQI</sequence>
<name>A0AAV9URU7_9PEZI</name>
<feature type="active site" description="Charge relay system" evidence="5">
    <location>
        <position position="263"/>
    </location>
</feature>
<keyword evidence="4 5" id="KW-0720">Serine protease</keyword>
<dbReference type="EMBL" id="JAVHNS010000008">
    <property type="protein sequence ID" value="KAK6346049.1"/>
    <property type="molecule type" value="Genomic_DNA"/>
</dbReference>
<dbReference type="InterPro" id="IPR015500">
    <property type="entry name" value="Peptidase_S8_subtilisin-rel"/>
</dbReference>
<dbReference type="InterPro" id="IPR000209">
    <property type="entry name" value="Peptidase_S8/S53_dom"/>
</dbReference>
<evidence type="ECO:0000256" key="7">
    <source>
        <dbReference type="SAM" id="SignalP"/>
    </source>
</evidence>
<evidence type="ECO:0000256" key="1">
    <source>
        <dbReference type="ARBA" id="ARBA00011073"/>
    </source>
</evidence>
<dbReference type="Pfam" id="PF00082">
    <property type="entry name" value="Peptidase_S8"/>
    <property type="match status" value="1"/>
</dbReference>
<evidence type="ECO:0000256" key="2">
    <source>
        <dbReference type="ARBA" id="ARBA00022670"/>
    </source>
</evidence>
<evidence type="ECO:0000256" key="6">
    <source>
        <dbReference type="RuleBase" id="RU003355"/>
    </source>
</evidence>
<keyword evidence="3 5" id="KW-0378">Hydrolase</keyword>
<comment type="similarity">
    <text evidence="1 5 6">Belongs to the peptidase S8 family.</text>
</comment>
<comment type="caution">
    <text evidence="9">The sequence shown here is derived from an EMBL/GenBank/DDBJ whole genome shotgun (WGS) entry which is preliminary data.</text>
</comment>
<evidence type="ECO:0000256" key="4">
    <source>
        <dbReference type="ARBA" id="ARBA00022825"/>
    </source>
</evidence>
<feature type="active site" description="Charge relay system" evidence="5">
    <location>
        <position position="233"/>
    </location>
</feature>
<dbReference type="AlphaFoldDB" id="A0AAV9URU7"/>
<feature type="signal peptide" evidence="7">
    <location>
        <begin position="1"/>
        <end position="22"/>
    </location>
</feature>
<dbReference type="PROSITE" id="PS00137">
    <property type="entry name" value="SUBTILASE_HIS"/>
    <property type="match status" value="1"/>
</dbReference>
<dbReference type="SUPFAM" id="SSF52743">
    <property type="entry name" value="Subtilisin-like"/>
    <property type="match status" value="1"/>
</dbReference>
<evidence type="ECO:0000256" key="5">
    <source>
        <dbReference type="PROSITE-ProRule" id="PRU01240"/>
    </source>
</evidence>
<dbReference type="InterPro" id="IPR022398">
    <property type="entry name" value="Peptidase_S8_His-AS"/>
</dbReference>
<feature type="active site" description="Charge relay system" evidence="5">
    <location>
        <position position="426"/>
    </location>
</feature>
<dbReference type="PROSITE" id="PS00136">
    <property type="entry name" value="SUBTILASE_ASP"/>
    <property type="match status" value="1"/>
</dbReference>
<dbReference type="InterPro" id="IPR023828">
    <property type="entry name" value="Peptidase_S8_Ser-AS"/>
</dbReference>
<keyword evidence="10" id="KW-1185">Reference proteome</keyword>
<dbReference type="PANTHER" id="PTHR43806">
    <property type="entry name" value="PEPTIDASE S8"/>
    <property type="match status" value="1"/>
</dbReference>
<dbReference type="GO" id="GO:0004252">
    <property type="term" value="F:serine-type endopeptidase activity"/>
    <property type="evidence" value="ECO:0007669"/>
    <property type="project" value="UniProtKB-UniRule"/>
</dbReference>
<dbReference type="Proteomes" id="UP001373714">
    <property type="component" value="Unassembled WGS sequence"/>
</dbReference>
<evidence type="ECO:0000313" key="10">
    <source>
        <dbReference type="Proteomes" id="UP001373714"/>
    </source>
</evidence>
<dbReference type="PANTHER" id="PTHR43806:SF11">
    <property type="entry name" value="CEREVISIN-RELATED"/>
    <property type="match status" value="1"/>
</dbReference>
<reference evidence="9 10" key="1">
    <citation type="submission" date="2019-10" db="EMBL/GenBank/DDBJ databases">
        <authorList>
            <person name="Palmer J.M."/>
        </authorList>
    </citation>
    <scope>NUCLEOTIDE SEQUENCE [LARGE SCALE GENOMIC DNA]</scope>
    <source>
        <strain evidence="9 10">TWF730</strain>
    </source>
</reference>
<organism evidence="9 10">
    <name type="scientific">Orbilia blumenaviensis</name>
    <dbReference type="NCBI Taxonomy" id="1796055"/>
    <lineage>
        <taxon>Eukaryota</taxon>
        <taxon>Fungi</taxon>
        <taxon>Dikarya</taxon>
        <taxon>Ascomycota</taxon>
        <taxon>Pezizomycotina</taxon>
        <taxon>Orbiliomycetes</taxon>
        <taxon>Orbiliales</taxon>
        <taxon>Orbiliaceae</taxon>
        <taxon>Orbilia</taxon>
    </lineage>
</organism>
<keyword evidence="2 5" id="KW-0645">Protease</keyword>
<dbReference type="InterPro" id="IPR034193">
    <property type="entry name" value="PCSK9_ProteinaseK-like"/>
</dbReference>
<proteinExistence type="inferred from homology"/>
<dbReference type="InterPro" id="IPR036852">
    <property type="entry name" value="Peptidase_S8/S53_dom_sf"/>
</dbReference>
<dbReference type="PROSITE" id="PS51892">
    <property type="entry name" value="SUBTILASE"/>
    <property type="match status" value="1"/>
</dbReference>
<dbReference type="PRINTS" id="PR00723">
    <property type="entry name" value="SUBTILISIN"/>
</dbReference>
<dbReference type="Gene3D" id="3.40.50.200">
    <property type="entry name" value="Peptidase S8/S53 domain"/>
    <property type="match status" value="1"/>
</dbReference>
<feature type="domain" description="Peptidase S8/S53" evidence="8">
    <location>
        <begin position="224"/>
        <end position="461"/>
    </location>
</feature>
<keyword evidence="7" id="KW-0732">Signal</keyword>
<dbReference type="CDD" id="cd04077">
    <property type="entry name" value="Peptidases_S8_PCSK9_ProteinaseK_like"/>
    <property type="match status" value="1"/>
</dbReference>
<dbReference type="InterPro" id="IPR023827">
    <property type="entry name" value="Peptidase_S8_Asp-AS"/>
</dbReference>
<dbReference type="InterPro" id="IPR050131">
    <property type="entry name" value="Peptidase_S8_subtilisin-like"/>
</dbReference>
<evidence type="ECO:0000313" key="9">
    <source>
        <dbReference type="EMBL" id="KAK6346049.1"/>
    </source>
</evidence>
<evidence type="ECO:0000256" key="3">
    <source>
        <dbReference type="ARBA" id="ARBA00022801"/>
    </source>
</evidence>
<evidence type="ECO:0000259" key="8">
    <source>
        <dbReference type="Pfam" id="PF00082"/>
    </source>
</evidence>
<feature type="chain" id="PRO_5043597614" description="Peptidase S8/S53 domain-containing protein" evidence="7">
    <location>
        <begin position="23"/>
        <end position="489"/>
    </location>
</feature>
<accession>A0AAV9URU7</accession>
<dbReference type="GO" id="GO:0006508">
    <property type="term" value="P:proteolysis"/>
    <property type="evidence" value="ECO:0007669"/>
    <property type="project" value="UniProtKB-KW"/>
</dbReference>